<dbReference type="Proteomes" id="UP001642484">
    <property type="component" value="Unassembled WGS sequence"/>
</dbReference>
<dbReference type="InterPro" id="IPR008978">
    <property type="entry name" value="HSP20-like_chaperone"/>
</dbReference>
<evidence type="ECO:0000313" key="8">
    <source>
        <dbReference type="Proteomes" id="UP001642484"/>
    </source>
</evidence>
<sequence length="675" mass="73500">MEGDSTGTMGFVKSPMPAAAWELVSLWSEVWDAPRFRGQDQVQGPMLSREAIAPLLKIAASCVVVLQQQLKGHVETVKSHGAYGASRELLVAAIDGAHGADPHGHPVEFVRELTKSAFMTGDGEYTEGLSEAQLDQLLDSLCANQLEQAASLVKDPTATLKSALEKVCSSVQEVLANPPEDGDMAGVANRLLLVQRLERAAEDASAILHKESSEESSQMESSQVETESTTEPMDETDGKEDEESHETQEATEKENPLKRTKSQVAAKLKVQKVKEHQENMLKEVYDLSRTTSALSKREVEVDESEKLRAELAAVEEARKKARNFGEDLLEDMMALDNISGLCDEDRGTRKATLSGLEGLLQDVDTAKSRLAMLHRQLEGKLQKAEAAAAKRRAAEDVKRLKAAAEAARAAAAKEAAAKEAAAKEAAAKEAAAKEAAANEEAPDAAEEAPLPSARRRAKEGQKAAASVLEPPPPGKSVWEKVVMLTCCRAGMLTQVRLPLRFNSREEQNNYVISATVPGLDLDDLKLELGESSTLRVEGLRTPSSEEATLMRRRIAQKIRQIAKTSPEKFAMLVKAIPQVSEDAYIELGQGEFGRFAETFRLPRDVDVENIDASYRDGVLQIVLPKIQRQLPDQLARGRNLGRGPLRREMHPGLGQGAAGPWGGALFGGHDDFFRW</sequence>
<keyword evidence="4" id="KW-0175">Coiled coil</keyword>
<evidence type="ECO:0000256" key="4">
    <source>
        <dbReference type="SAM" id="Coils"/>
    </source>
</evidence>
<comment type="similarity">
    <text evidence="2 3">Belongs to the small heat shock protein (HSP20) family.</text>
</comment>
<feature type="region of interest" description="Disordered" evidence="5">
    <location>
        <begin position="208"/>
        <end position="263"/>
    </location>
</feature>
<evidence type="ECO:0000256" key="3">
    <source>
        <dbReference type="RuleBase" id="RU003616"/>
    </source>
</evidence>
<reference evidence="7 8" key="1">
    <citation type="submission" date="2024-02" db="EMBL/GenBank/DDBJ databases">
        <authorList>
            <person name="Chen Y."/>
            <person name="Shah S."/>
            <person name="Dougan E. K."/>
            <person name="Thang M."/>
            <person name="Chan C."/>
        </authorList>
    </citation>
    <scope>NUCLEOTIDE SEQUENCE [LARGE SCALE GENOMIC DNA]</scope>
</reference>
<dbReference type="InterPro" id="IPR031107">
    <property type="entry name" value="Small_HSP"/>
</dbReference>
<dbReference type="Gene3D" id="2.60.40.790">
    <property type="match status" value="1"/>
</dbReference>
<feature type="compositionally biased region" description="Acidic residues" evidence="5">
    <location>
        <begin position="232"/>
        <end position="244"/>
    </location>
</feature>
<feature type="compositionally biased region" description="Low complexity" evidence="5">
    <location>
        <begin position="215"/>
        <end position="231"/>
    </location>
</feature>
<dbReference type="InterPro" id="IPR002068">
    <property type="entry name" value="A-crystallin/Hsp20_dom"/>
</dbReference>
<feature type="compositionally biased region" description="Basic and acidic residues" evidence="5">
    <location>
        <begin position="245"/>
        <end position="257"/>
    </location>
</feature>
<evidence type="ECO:0000256" key="1">
    <source>
        <dbReference type="ARBA" id="ARBA00023016"/>
    </source>
</evidence>
<name>A0ABP0SBK8_9DINO</name>
<evidence type="ECO:0000259" key="6">
    <source>
        <dbReference type="PROSITE" id="PS01031"/>
    </source>
</evidence>
<dbReference type="PANTHER" id="PTHR11527">
    <property type="entry name" value="HEAT-SHOCK PROTEIN 20 FAMILY MEMBER"/>
    <property type="match status" value="1"/>
</dbReference>
<dbReference type="SUPFAM" id="SSF49764">
    <property type="entry name" value="HSP20-like chaperones"/>
    <property type="match status" value="1"/>
</dbReference>
<feature type="region of interest" description="Disordered" evidence="5">
    <location>
        <begin position="431"/>
        <end position="472"/>
    </location>
</feature>
<dbReference type="EMBL" id="CAXAMN010027250">
    <property type="protein sequence ID" value="CAK9109654.1"/>
    <property type="molecule type" value="Genomic_DNA"/>
</dbReference>
<keyword evidence="1" id="KW-0346">Stress response</keyword>
<dbReference type="CDD" id="cd06464">
    <property type="entry name" value="ACD_sHsps-like"/>
    <property type="match status" value="1"/>
</dbReference>
<evidence type="ECO:0000256" key="2">
    <source>
        <dbReference type="PROSITE-ProRule" id="PRU00285"/>
    </source>
</evidence>
<accession>A0ABP0SBK8</accession>
<gene>
    <name evidence="7" type="ORF">CCMP2556_LOCUS51025</name>
</gene>
<feature type="coiled-coil region" evidence="4">
    <location>
        <begin position="297"/>
        <end position="324"/>
    </location>
</feature>
<dbReference type="Pfam" id="PF00011">
    <property type="entry name" value="HSP20"/>
    <property type="match status" value="1"/>
</dbReference>
<evidence type="ECO:0000256" key="5">
    <source>
        <dbReference type="SAM" id="MobiDB-lite"/>
    </source>
</evidence>
<protein>
    <recommendedName>
        <fullName evidence="6">SHSP domain-containing protein</fullName>
    </recommendedName>
</protein>
<keyword evidence="8" id="KW-1185">Reference proteome</keyword>
<proteinExistence type="inferred from homology"/>
<dbReference type="PROSITE" id="PS01031">
    <property type="entry name" value="SHSP"/>
    <property type="match status" value="1"/>
</dbReference>
<feature type="domain" description="SHSP" evidence="6">
    <location>
        <begin position="490"/>
        <end position="643"/>
    </location>
</feature>
<organism evidence="7 8">
    <name type="scientific">Durusdinium trenchii</name>
    <dbReference type="NCBI Taxonomy" id="1381693"/>
    <lineage>
        <taxon>Eukaryota</taxon>
        <taxon>Sar</taxon>
        <taxon>Alveolata</taxon>
        <taxon>Dinophyceae</taxon>
        <taxon>Suessiales</taxon>
        <taxon>Symbiodiniaceae</taxon>
        <taxon>Durusdinium</taxon>
    </lineage>
</organism>
<evidence type="ECO:0000313" key="7">
    <source>
        <dbReference type="EMBL" id="CAK9109654.1"/>
    </source>
</evidence>
<feature type="region of interest" description="Disordered" evidence="5">
    <location>
        <begin position="637"/>
        <end position="656"/>
    </location>
</feature>
<comment type="caution">
    <text evidence="7">The sequence shown here is derived from an EMBL/GenBank/DDBJ whole genome shotgun (WGS) entry which is preliminary data.</text>
</comment>